<accession>A0A4R5MGZ4</accession>
<organism evidence="2 3">
    <name type="scientific">Pedobacter changchengzhani</name>
    <dbReference type="NCBI Taxonomy" id="2529274"/>
    <lineage>
        <taxon>Bacteria</taxon>
        <taxon>Pseudomonadati</taxon>
        <taxon>Bacteroidota</taxon>
        <taxon>Sphingobacteriia</taxon>
        <taxon>Sphingobacteriales</taxon>
        <taxon>Sphingobacteriaceae</taxon>
        <taxon>Pedobacter</taxon>
    </lineage>
</organism>
<protein>
    <recommendedName>
        <fullName evidence="4">VCBS repeat-containing protein</fullName>
    </recommendedName>
</protein>
<evidence type="ECO:0008006" key="4">
    <source>
        <dbReference type="Google" id="ProtNLM"/>
    </source>
</evidence>
<feature type="chain" id="PRO_5020846111" description="VCBS repeat-containing protein" evidence="1">
    <location>
        <begin position="19"/>
        <end position="239"/>
    </location>
</feature>
<reference evidence="2 3" key="1">
    <citation type="submission" date="2019-02" db="EMBL/GenBank/DDBJ databases">
        <title>Pedobacter sp. nov., a novel speices isolated from soil of pinguins habitat in Antarcitica.</title>
        <authorList>
            <person name="He R.-H."/>
        </authorList>
    </citation>
    <scope>NUCLEOTIDE SEQUENCE [LARGE SCALE GENOMIC DNA]</scope>
    <source>
        <strain evidence="2 3">E01020</strain>
    </source>
</reference>
<keyword evidence="3" id="KW-1185">Reference proteome</keyword>
<evidence type="ECO:0000313" key="3">
    <source>
        <dbReference type="Proteomes" id="UP000295668"/>
    </source>
</evidence>
<gene>
    <name evidence="2" type="ORF">EZJ43_16890</name>
</gene>
<dbReference type="RefSeq" id="WP_133263899.1">
    <property type="nucleotide sequence ID" value="NZ_SJCY01000025.1"/>
</dbReference>
<comment type="caution">
    <text evidence="2">The sequence shown here is derived from an EMBL/GenBank/DDBJ whole genome shotgun (WGS) entry which is preliminary data.</text>
</comment>
<dbReference type="AlphaFoldDB" id="A0A4R5MGZ4"/>
<sequence length="239" mass="26932">MKNILILLLTISAFNLTAQTNHPNIANTGTNTNAFIPKGWKMIYQAHGDLNKDNLVDEALIIENTNPKNIIKNDGMGGDKLNVNPRILLILLKQKSGYQLIAQNQKFIPTENDTVTTCLTDPLQETKAVDILRGALVLSYQYWLSCGSYEVSSVDYTFRYQNNKFQLIGFDQSGYSRSSGEKSATSINFSTQKISSTYGGNMFDEKADKPKTTWKKLNWKKLLTLDEMNEDWATKLADL</sequence>
<feature type="signal peptide" evidence="1">
    <location>
        <begin position="1"/>
        <end position="18"/>
    </location>
</feature>
<proteinExistence type="predicted"/>
<dbReference type="OrthoDB" id="86940at2"/>
<name>A0A4R5MGZ4_9SPHI</name>
<keyword evidence="1" id="KW-0732">Signal</keyword>
<evidence type="ECO:0000256" key="1">
    <source>
        <dbReference type="SAM" id="SignalP"/>
    </source>
</evidence>
<evidence type="ECO:0000313" key="2">
    <source>
        <dbReference type="EMBL" id="TDG34778.1"/>
    </source>
</evidence>
<dbReference type="EMBL" id="SJCY01000025">
    <property type="protein sequence ID" value="TDG34778.1"/>
    <property type="molecule type" value="Genomic_DNA"/>
</dbReference>
<dbReference type="Proteomes" id="UP000295668">
    <property type="component" value="Unassembled WGS sequence"/>
</dbReference>